<evidence type="ECO:0000256" key="1">
    <source>
        <dbReference type="SAM" id="SignalP"/>
    </source>
</evidence>
<reference evidence="4 5" key="1">
    <citation type="submission" date="2021-12" db="EMBL/GenBank/DDBJ databases">
        <title>Genome sequencing of bacteria with rrn-lacking chromosome and rrn-plasmid.</title>
        <authorList>
            <person name="Anda M."/>
            <person name="Iwasaki W."/>
        </authorList>
    </citation>
    <scope>NUCLEOTIDE SEQUENCE [LARGE SCALE GENOMIC DNA]</scope>
    <source>
        <strain evidence="4 5">NBRC 101262</strain>
    </source>
</reference>
<dbReference type="NCBIfam" id="TIGR04183">
    <property type="entry name" value="Por_Secre_tail"/>
    <property type="match status" value="1"/>
</dbReference>
<feature type="domain" description="SGNH hydrolase-type esterase" evidence="2">
    <location>
        <begin position="57"/>
        <end position="216"/>
    </location>
</feature>
<feature type="chain" id="PRO_5046730909" description="Secretion system C-terminal sorting domain-containing protein" evidence="1">
    <location>
        <begin position="19"/>
        <end position="624"/>
    </location>
</feature>
<organism evidence="4 5">
    <name type="scientific">Persicobacter psychrovividus</name>
    <dbReference type="NCBI Taxonomy" id="387638"/>
    <lineage>
        <taxon>Bacteria</taxon>
        <taxon>Pseudomonadati</taxon>
        <taxon>Bacteroidota</taxon>
        <taxon>Cytophagia</taxon>
        <taxon>Cytophagales</taxon>
        <taxon>Persicobacteraceae</taxon>
        <taxon>Persicobacter</taxon>
    </lineage>
</organism>
<proteinExistence type="predicted"/>
<dbReference type="InterPro" id="IPR051532">
    <property type="entry name" value="Ester_Hydrolysis_Enzymes"/>
</dbReference>
<evidence type="ECO:0000259" key="3">
    <source>
        <dbReference type="Pfam" id="PF18962"/>
    </source>
</evidence>
<dbReference type="SUPFAM" id="SSF52266">
    <property type="entry name" value="SGNH hydrolase"/>
    <property type="match status" value="1"/>
</dbReference>
<dbReference type="Pfam" id="PF18962">
    <property type="entry name" value="Por_Secre_tail"/>
    <property type="match status" value="1"/>
</dbReference>
<dbReference type="InterPro" id="IPR013830">
    <property type="entry name" value="SGNH_hydro"/>
</dbReference>
<name>A0ABN6LG23_9BACT</name>
<dbReference type="Proteomes" id="UP001354989">
    <property type="component" value="Chromosome"/>
</dbReference>
<accession>A0ABN6LG23</accession>
<dbReference type="Gene3D" id="3.40.50.1110">
    <property type="entry name" value="SGNH hydrolase"/>
    <property type="match status" value="1"/>
</dbReference>
<protein>
    <recommendedName>
        <fullName evidence="6">Secretion system C-terminal sorting domain-containing protein</fullName>
    </recommendedName>
</protein>
<feature type="signal peptide" evidence="1">
    <location>
        <begin position="1"/>
        <end position="18"/>
    </location>
</feature>
<gene>
    <name evidence="4" type="ORF">PEPS_26690</name>
</gene>
<evidence type="ECO:0008006" key="6">
    <source>
        <dbReference type="Google" id="ProtNLM"/>
    </source>
</evidence>
<dbReference type="InterPro" id="IPR036514">
    <property type="entry name" value="SGNH_hydro_sf"/>
</dbReference>
<dbReference type="Pfam" id="PF13472">
    <property type="entry name" value="Lipase_GDSL_2"/>
    <property type="match status" value="1"/>
</dbReference>
<dbReference type="RefSeq" id="WP_338397296.1">
    <property type="nucleotide sequence ID" value="NZ_AP025292.1"/>
</dbReference>
<dbReference type="InterPro" id="IPR026444">
    <property type="entry name" value="Secre_tail"/>
</dbReference>
<sequence length="624" mass="70030">MRFLFFIGLLCAALHSSAQGIQQDLSFAGAAISRTMSALAESNLTPAANHRKMKILFLGQSITAGQGSDQFKWTKDLQEFLQQQYPYQPFDFQVEAYGGFTADLLRPTLKFNAIPFQPDLIVLHAYGTAEDYEMLLNDLRRNTFAEIMVMNHHVQQYNLAEDDHFSTVELPALCIKYGAQLIDIRTPWKQYLEMHQLLPTDLLSDYIHPNDRGYRLLAEIIKPHFTISPHLKVDPLEELTEMVLGEDLNFEDSILTFSFHGSALELLVDRSMSGGTFKVWIDQQLVEDMPDTYGWTKPELPHWSFPWGGGFIGLNSESALQQEDWALEITAWQSAEDFSFKVTGSKTGDDGTGNCKETFISNSKRLVISPSDWFMVVPVSAGSPINVGDVIRWKSKCFGQSVVRINTDEEGAAVPIAQGLKDQAHMVQVQHVDGQQEIIKAFRAYRTVFPEARFSLNIDDQVLECAADFEGEIFVDVEANTPWVVSTMEDWISVKRIEQDKLAIVLEGVNHQLNARKGEIKVQAFGHAPVLISLTQLGLPSSSSSTKPYCTVSPNPASSTLSVQSARPIMEVRMLNLKGRQVLKKTVGKKQDTLDVSALADGQYLVQLVFRDHTQTSKLMIFHQ</sequence>
<evidence type="ECO:0000259" key="2">
    <source>
        <dbReference type="Pfam" id="PF13472"/>
    </source>
</evidence>
<dbReference type="PANTHER" id="PTHR30383">
    <property type="entry name" value="THIOESTERASE 1/PROTEASE 1/LYSOPHOSPHOLIPASE L1"/>
    <property type="match status" value="1"/>
</dbReference>
<feature type="domain" description="Secretion system C-terminal sorting" evidence="3">
    <location>
        <begin position="553"/>
        <end position="621"/>
    </location>
</feature>
<keyword evidence="5" id="KW-1185">Reference proteome</keyword>
<evidence type="ECO:0000313" key="5">
    <source>
        <dbReference type="Proteomes" id="UP001354989"/>
    </source>
</evidence>
<evidence type="ECO:0000313" key="4">
    <source>
        <dbReference type="EMBL" id="BDD00389.1"/>
    </source>
</evidence>
<dbReference type="PANTHER" id="PTHR30383:SF5">
    <property type="entry name" value="SGNH HYDROLASE-TYPE ESTERASE DOMAIN-CONTAINING PROTEIN"/>
    <property type="match status" value="1"/>
</dbReference>
<dbReference type="EMBL" id="AP025292">
    <property type="protein sequence ID" value="BDD00389.1"/>
    <property type="molecule type" value="Genomic_DNA"/>
</dbReference>
<keyword evidence="1" id="KW-0732">Signal</keyword>